<dbReference type="Proteomes" id="UP000466966">
    <property type="component" value="Unassembled WGS sequence"/>
</dbReference>
<dbReference type="RefSeq" id="WP_160770307.1">
    <property type="nucleotide sequence ID" value="NZ_WTYV01000001.1"/>
</dbReference>
<evidence type="ECO:0000313" key="3">
    <source>
        <dbReference type="Proteomes" id="UP000466966"/>
    </source>
</evidence>
<dbReference type="GO" id="GO:0009446">
    <property type="term" value="P:putrescine biosynthetic process"/>
    <property type="evidence" value="ECO:0007669"/>
    <property type="project" value="InterPro"/>
</dbReference>
<organism evidence="2 3">
    <name type="scientific">Alteraurantiacibacter buctensis</name>
    <dbReference type="NCBI Taxonomy" id="1503981"/>
    <lineage>
        <taxon>Bacteria</taxon>
        <taxon>Pseudomonadati</taxon>
        <taxon>Pseudomonadota</taxon>
        <taxon>Alphaproteobacteria</taxon>
        <taxon>Sphingomonadales</taxon>
        <taxon>Erythrobacteraceae</taxon>
        <taxon>Alteraurantiacibacter</taxon>
    </lineage>
</organism>
<proteinExistence type="predicted"/>
<dbReference type="PANTHER" id="PTHR31377">
    <property type="entry name" value="AGMATINE DEIMINASE-RELATED"/>
    <property type="match status" value="1"/>
</dbReference>
<keyword evidence="1" id="KW-0378">Hydrolase</keyword>
<name>A0A844YXB4_9SPHN</name>
<dbReference type="OrthoDB" id="9808013at2"/>
<evidence type="ECO:0000256" key="1">
    <source>
        <dbReference type="ARBA" id="ARBA00022801"/>
    </source>
</evidence>
<dbReference type="Pfam" id="PF04371">
    <property type="entry name" value="PAD_porph"/>
    <property type="match status" value="1"/>
</dbReference>
<accession>A0A844YXB4</accession>
<dbReference type="InterPro" id="IPR007466">
    <property type="entry name" value="Peptidyl-Arg-deiminase_porph"/>
</dbReference>
<evidence type="ECO:0000313" key="2">
    <source>
        <dbReference type="EMBL" id="MXO70383.1"/>
    </source>
</evidence>
<dbReference type="EMBL" id="WTYV01000001">
    <property type="protein sequence ID" value="MXO70383.1"/>
    <property type="molecule type" value="Genomic_DNA"/>
</dbReference>
<dbReference type="GO" id="GO:0004668">
    <property type="term" value="F:protein-arginine deiminase activity"/>
    <property type="evidence" value="ECO:0007669"/>
    <property type="project" value="InterPro"/>
</dbReference>
<gene>
    <name evidence="2" type="ORF">GRI99_01895</name>
</gene>
<reference evidence="2 3" key="1">
    <citation type="submission" date="2019-12" db="EMBL/GenBank/DDBJ databases">
        <title>Genomic-based taxomic classification of the family Erythrobacteraceae.</title>
        <authorList>
            <person name="Xu L."/>
        </authorList>
    </citation>
    <scope>NUCLEOTIDE SEQUENCE [LARGE SCALE GENOMIC DNA]</scope>
    <source>
        <strain evidence="2 3">M0322</strain>
    </source>
</reference>
<dbReference type="AlphaFoldDB" id="A0A844YXB4"/>
<sequence>MTSTYQMPPEWAEQEWIWIGFPAAADLWLEDLEPAQEQVAAFANAIAESGQQVRLVVRDGASEAAARALCHPSVLLERHAYGDIWLRDTGPLVLLDRNGQRAARRFRFNGWGDKYVLEHDTEVAASLVGAGGLADLGQADWVLEGGAVDGDGTGLVVTTEQCLLNANRNPHLTREQIADRLGRDLGFDRVLWLGNGLLGDHTDGHVDNLARFVGPDHVAIPVAVEEDDPNAATYDDAATRAEAFGLKVSRIPSPGLMGEDDDVEPASYMNFVIANKVVVVPVYGSPQDEAAVIAIADLFPGRDIVGLMADAVLTGGGSFHCCSQHVPAAC</sequence>
<dbReference type="Gene3D" id="3.75.10.10">
    <property type="entry name" value="L-arginine/glycine Amidinotransferase, Chain A"/>
    <property type="match status" value="1"/>
</dbReference>
<dbReference type="GO" id="GO:0047632">
    <property type="term" value="F:agmatine deiminase activity"/>
    <property type="evidence" value="ECO:0007669"/>
    <property type="project" value="TreeGrafter"/>
</dbReference>
<keyword evidence="3" id="KW-1185">Reference proteome</keyword>
<protein>
    <submittedName>
        <fullName evidence="2">Agmatine deiminase</fullName>
    </submittedName>
</protein>
<dbReference type="PANTHER" id="PTHR31377:SF0">
    <property type="entry name" value="AGMATINE DEIMINASE-RELATED"/>
    <property type="match status" value="1"/>
</dbReference>
<dbReference type="SUPFAM" id="SSF55909">
    <property type="entry name" value="Pentein"/>
    <property type="match status" value="1"/>
</dbReference>
<comment type="caution">
    <text evidence="2">The sequence shown here is derived from an EMBL/GenBank/DDBJ whole genome shotgun (WGS) entry which is preliminary data.</text>
</comment>